<feature type="domain" description="Exonuclease" evidence="3">
    <location>
        <begin position="30"/>
        <end position="207"/>
    </location>
</feature>
<dbReference type="EMBL" id="AP014633">
    <property type="protein sequence ID" value="BAP58112.1"/>
    <property type="molecule type" value="Genomic_DNA"/>
</dbReference>
<dbReference type="NCBIfam" id="NF006601">
    <property type="entry name" value="PRK09145.1"/>
    <property type="match status" value="1"/>
</dbReference>
<dbReference type="Gene3D" id="3.30.420.10">
    <property type="entry name" value="Ribonuclease H-like superfamily/Ribonuclease H"/>
    <property type="match status" value="1"/>
</dbReference>
<protein>
    <submittedName>
        <fullName evidence="4">Exonuclease RNase T and DNA polymerase III</fullName>
    </submittedName>
</protein>
<evidence type="ECO:0000256" key="1">
    <source>
        <dbReference type="ARBA" id="ARBA00022722"/>
    </source>
</evidence>
<dbReference type="OrthoDB" id="5497329at2"/>
<dbReference type="STRING" id="40754.THII_3815"/>
<dbReference type="Pfam" id="PF00929">
    <property type="entry name" value="RNase_T"/>
    <property type="match status" value="1"/>
</dbReference>
<dbReference type="SMART" id="SM00479">
    <property type="entry name" value="EXOIII"/>
    <property type="match status" value="1"/>
</dbReference>
<dbReference type="GO" id="GO:0008408">
    <property type="term" value="F:3'-5' exonuclease activity"/>
    <property type="evidence" value="ECO:0007669"/>
    <property type="project" value="TreeGrafter"/>
</dbReference>
<keyword evidence="5" id="KW-1185">Reference proteome</keyword>
<dbReference type="InterPro" id="IPR013520">
    <property type="entry name" value="Ribonucl_H"/>
</dbReference>
<evidence type="ECO:0000313" key="4">
    <source>
        <dbReference type="EMBL" id="BAP58112.1"/>
    </source>
</evidence>
<dbReference type="Proteomes" id="UP000031623">
    <property type="component" value="Chromosome"/>
</dbReference>
<evidence type="ECO:0000256" key="2">
    <source>
        <dbReference type="ARBA" id="ARBA00022839"/>
    </source>
</evidence>
<reference evidence="4 5" key="1">
    <citation type="journal article" date="2014" name="ISME J.">
        <title>Ecophysiology of Thioploca ingrica as revealed by the complete genome sequence supplemented with proteomic evidence.</title>
        <authorList>
            <person name="Kojima H."/>
            <person name="Ogura Y."/>
            <person name="Yamamoto N."/>
            <person name="Togashi T."/>
            <person name="Mori H."/>
            <person name="Watanabe T."/>
            <person name="Nemoto F."/>
            <person name="Kurokawa K."/>
            <person name="Hayashi T."/>
            <person name="Fukui M."/>
        </authorList>
    </citation>
    <scope>NUCLEOTIDE SEQUENCE [LARGE SCALE GENOMIC DNA]</scope>
</reference>
<dbReference type="GO" id="GO:0003676">
    <property type="term" value="F:nucleic acid binding"/>
    <property type="evidence" value="ECO:0007669"/>
    <property type="project" value="InterPro"/>
</dbReference>
<dbReference type="InterPro" id="IPR012337">
    <property type="entry name" value="RNaseH-like_sf"/>
</dbReference>
<keyword evidence="2 4" id="KW-0378">Hydrolase</keyword>
<evidence type="ECO:0000259" key="3">
    <source>
        <dbReference type="SMART" id="SM00479"/>
    </source>
</evidence>
<dbReference type="GO" id="GO:0006259">
    <property type="term" value="P:DNA metabolic process"/>
    <property type="evidence" value="ECO:0007669"/>
    <property type="project" value="UniProtKB-ARBA"/>
</dbReference>
<dbReference type="PANTHER" id="PTHR30231">
    <property type="entry name" value="DNA POLYMERASE III SUBUNIT EPSILON"/>
    <property type="match status" value="1"/>
</dbReference>
<gene>
    <name evidence="4" type="ORF">THII_3815</name>
</gene>
<keyword evidence="2 4" id="KW-0269">Exonuclease</keyword>
<accession>A0A090APC4</accession>
<sequence length="216" mass="24648">MFSNLYRRFNQRRLKDPNYAFLFEPSPMNEVVCIDCETDSLNPKKAQLLSLGAVRIQGNRVLISQKLELFVKPATRIDAASIKVHGLRHCDVANGLEPEEAVLIFLDFIGSRQLVGYYLEFDIAIINKYLKPILGITLPNAQLEVSGLYYQDKLKRLRQDMALPHIDLRFDTIMYDLGLPIQGKHNAFNDALMTALMYVKLKNISSSRSHATPHCH</sequence>
<dbReference type="SUPFAM" id="SSF53098">
    <property type="entry name" value="Ribonuclease H-like"/>
    <property type="match status" value="1"/>
</dbReference>
<dbReference type="AlphaFoldDB" id="A0A090APC4"/>
<proteinExistence type="predicted"/>
<dbReference type="PANTHER" id="PTHR30231:SF7">
    <property type="entry name" value="BLR4117 PROTEIN"/>
    <property type="match status" value="1"/>
</dbReference>
<name>A0A090APC4_9GAMM</name>
<keyword evidence="1" id="KW-0540">Nuclease</keyword>
<dbReference type="HOGENOM" id="CLU_047806_10_0_6"/>
<dbReference type="InterPro" id="IPR036397">
    <property type="entry name" value="RNaseH_sf"/>
</dbReference>
<organism evidence="4 5">
    <name type="scientific">Thioploca ingrica</name>
    <dbReference type="NCBI Taxonomy" id="40754"/>
    <lineage>
        <taxon>Bacteria</taxon>
        <taxon>Pseudomonadati</taxon>
        <taxon>Pseudomonadota</taxon>
        <taxon>Gammaproteobacteria</taxon>
        <taxon>Thiotrichales</taxon>
        <taxon>Thiotrichaceae</taxon>
        <taxon>Thioploca</taxon>
    </lineage>
</organism>
<dbReference type="GO" id="GO:0005829">
    <property type="term" value="C:cytosol"/>
    <property type="evidence" value="ECO:0007669"/>
    <property type="project" value="TreeGrafter"/>
</dbReference>
<dbReference type="CDD" id="cd06127">
    <property type="entry name" value="DEDDh"/>
    <property type="match status" value="1"/>
</dbReference>
<dbReference type="KEGG" id="tig:THII_3815"/>
<evidence type="ECO:0000313" key="5">
    <source>
        <dbReference type="Proteomes" id="UP000031623"/>
    </source>
</evidence>